<dbReference type="EMBL" id="QJKB01000001">
    <property type="protein sequence ID" value="PXX46981.1"/>
    <property type="molecule type" value="Genomic_DNA"/>
</dbReference>
<gene>
    <name evidence="1" type="ORF">DFR42_101557</name>
</gene>
<comment type="caution">
    <text evidence="1">The sequence shown here is derived from an EMBL/GenBank/DDBJ whole genome shotgun (WGS) entry which is preliminary data.</text>
</comment>
<evidence type="ECO:0000313" key="2">
    <source>
        <dbReference type="Proteomes" id="UP000247792"/>
    </source>
</evidence>
<dbReference type="RefSeq" id="WP_170133397.1">
    <property type="nucleotide sequence ID" value="NZ_QJKB01000001.1"/>
</dbReference>
<evidence type="ECO:0000313" key="1">
    <source>
        <dbReference type="EMBL" id="PXX46981.1"/>
    </source>
</evidence>
<proteinExistence type="predicted"/>
<dbReference type="AlphaFoldDB" id="A0A318JDG1"/>
<dbReference type="Proteomes" id="UP000247792">
    <property type="component" value="Unassembled WGS sequence"/>
</dbReference>
<organism evidence="1 2">
    <name type="scientific">Undibacterium pigrum</name>
    <dbReference type="NCBI Taxonomy" id="401470"/>
    <lineage>
        <taxon>Bacteria</taxon>
        <taxon>Pseudomonadati</taxon>
        <taxon>Pseudomonadota</taxon>
        <taxon>Betaproteobacteria</taxon>
        <taxon>Burkholderiales</taxon>
        <taxon>Oxalobacteraceae</taxon>
        <taxon>Undibacterium</taxon>
    </lineage>
</organism>
<reference evidence="1 2" key="1">
    <citation type="submission" date="2018-05" db="EMBL/GenBank/DDBJ databases">
        <title>Genomic Encyclopedia of Type Strains, Phase IV (KMG-IV): sequencing the most valuable type-strain genomes for metagenomic binning, comparative biology and taxonomic classification.</title>
        <authorList>
            <person name="Goeker M."/>
        </authorList>
    </citation>
    <scope>NUCLEOTIDE SEQUENCE [LARGE SCALE GENOMIC DNA]</scope>
    <source>
        <strain evidence="1 2">DSM 19792</strain>
    </source>
</reference>
<accession>A0A318JDG1</accession>
<name>A0A318JDG1_9BURK</name>
<keyword evidence="2" id="KW-1185">Reference proteome</keyword>
<protein>
    <submittedName>
        <fullName evidence="1">Uncharacterized protein</fullName>
    </submittedName>
</protein>
<sequence>MQNLIAVLLLSLASAYLLLKWIPAAAREKIRIFVLAHFPALTPLLSKVIKQTAGCGSGCSSCSSSSNDTCTSTSELKPVKLVRNAANHG</sequence>